<dbReference type="GO" id="GO:0005634">
    <property type="term" value="C:nucleus"/>
    <property type="evidence" value="ECO:0007669"/>
    <property type="project" value="TreeGrafter"/>
</dbReference>
<dbReference type="NCBIfam" id="TIGR00310">
    <property type="entry name" value="ZPR1_znf"/>
    <property type="match status" value="2"/>
</dbReference>
<reference evidence="7" key="1">
    <citation type="journal article" date="2011" name="Genome Biol.">
        <title>The draft genome of the carcinogenic human liver fluke Clonorchis sinensis.</title>
        <authorList>
            <person name="Wang X."/>
            <person name="Chen W."/>
            <person name="Huang Y."/>
            <person name="Sun J."/>
            <person name="Men J."/>
            <person name="Liu H."/>
            <person name="Luo F."/>
            <person name="Guo L."/>
            <person name="Lv X."/>
            <person name="Deng C."/>
            <person name="Zhou C."/>
            <person name="Fan Y."/>
            <person name="Li X."/>
            <person name="Huang L."/>
            <person name="Hu Y."/>
            <person name="Liang C."/>
            <person name="Hu X."/>
            <person name="Xu J."/>
            <person name="Yu X."/>
        </authorList>
    </citation>
    <scope>NUCLEOTIDE SEQUENCE [LARGE SCALE GENOMIC DNA]</scope>
    <source>
        <strain evidence="7">Henan</strain>
    </source>
</reference>
<evidence type="ECO:0000259" key="6">
    <source>
        <dbReference type="SMART" id="SM00709"/>
    </source>
</evidence>
<dbReference type="InterPro" id="IPR040141">
    <property type="entry name" value="ZPR1"/>
</dbReference>
<accession>H2KUC8</accession>
<dbReference type="Proteomes" id="UP000008909">
    <property type="component" value="Unassembled WGS sequence"/>
</dbReference>
<keyword evidence="2" id="KW-0479">Metal-binding</keyword>
<evidence type="ECO:0000256" key="4">
    <source>
        <dbReference type="ARBA" id="ARBA00022833"/>
    </source>
</evidence>
<evidence type="ECO:0000256" key="3">
    <source>
        <dbReference type="ARBA" id="ARBA00022771"/>
    </source>
</evidence>
<evidence type="ECO:0000313" key="7">
    <source>
        <dbReference type="EMBL" id="GAA30617.2"/>
    </source>
</evidence>
<evidence type="ECO:0000256" key="2">
    <source>
        <dbReference type="ARBA" id="ARBA00022723"/>
    </source>
</evidence>
<proteinExistence type="inferred from homology"/>
<dbReference type="Gene3D" id="2.20.25.420">
    <property type="entry name" value="ZPR1, zinc finger domain"/>
    <property type="match status" value="2"/>
</dbReference>
<dbReference type="InterPro" id="IPR042451">
    <property type="entry name" value="ZPR1_A/B_dom"/>
</dbReference>
<evidence type="ECO:0000256" key="1">
    <source>
        <dbReference type="ARBA" id="ARBA00008354"/>
    </source>
</evidence>
<feature type="domain" description="Zinc finger ZPR1-type" evidence="6">
    <location>
        <begin position="467"/>
        <end position="629"/>
    </location>
</feature>
<dbReference type="FunFam" id="2.20.25.420:FF:000002">
    <property type="entry name" value="Zinc finger protein ZPR1"/>
    <property type="match status" value="1"/>
</dbReference>
<keyword evidence="3" id="KW-0863">Zinc-finger</keyword>
<evidence type="ECO:0000256" key="5">
    <source>
        <dbReference type="SAM" id="MobiDB-lite"/>
    </source>
</evidence>
<protein>
    <recommendedName>
        <fullName evidence="6">Zinc finger ZPR1-type domain-containing protein</fullName>
    </recommendedName>
</protein>
<feature type="region of interest" description="Disordered" evidence="5">
    <location>
        <begin position="429"/>
        <end position="448"/>
    </location>
</feature>
<dbReference type="EMBL" id="DF144056">
    <property type="protein sequence ID" value="GAA30617.2"/>
    <property type="molecule type" value="Genomic_DNA"/>
</dbReference>
<dbReference type="InterPro" id="IPR042452">
    <property type="entry name" value="ZPR1_Znf1/2"/>
</dbReference>
<dbReference type="SMART" id="SM00709">
    <property type="entry name" value="Zpr1"/>
    <property type="match status" value="2"/>
</dbReference>
<dbReference type="InterPro" id="IPR004457">
    <property type="entry name" value="Znf_ZPR1"/>
</dbReference>
<dbReference type="GO" id="GO:0008270">
    <property type="term" value="F:zinc ion binding"/>
    <property type="evidence" value="ECO:0007669"/>
    <property type="project" value="UniProtKB-KW"/>
</dbReference>
<dbReference type="Pfam" id="PF22794">
    <property type="entry name" value="jr-ZPR1"/>
    <property type="match status" value="2"/>
</dbReference>
<dbReference type="InterPro" id="IPR056180">
    <property type="entry name" value="ZPR1_jr_dom"/>
</dbReference>
<dbReference type="PANTHER" id="PTHR10876">
    <property type="entry name" value="ZINC FINGER PROTEIN ZPR1"/>
    <property type="match status" value="1"/>
</dbReference>
<keyword evidence="4" id="KW-0862">Zinc</keyword>
<comment type="similarity">
    <text evidence="1">Belongs to the ZPR1 family.</text>
</comment>
<feature type="domain" description="Zinc finger ZPR1-type" evidence="6">
    <location>
        <begin position="249"/>
        <end position="405"/>
    </location>
</feature>
<organism evidence="7 8">
    <name type="scientific">Clonorchis sinensis</name>
    <name type="common">Chinese liver fluke</name>
    <dbReference type="NCBI Taxonomy" id="79923"/>
    <lineage>
        <taxon>Eukaryota</taxon>
        <taxon>Metazoa</taxon>
        <taxon>Spiralia</taxon>
        <taxon>Lophotrochozoa</taxon>
        <taxon>Platyhelminthes</taxon>
        <taxon>Trematoda</taxon>
        <taxon>Digenea</taxon>
        <taxon>Opisthorchiida</taxon>
        <taxon>Opisthorchiata</taxon>
        <taxon>Opisthorchiidae</taxon>
        <taxon>Clonorchis</taxon>
    </lineage>
</organism>
<dbReference type="FunFam" id="2.20.25.420:FF:000001">
    <property type="entry name" value="Zinc finger protein ZPR1"/>
    <property type="match status" value="1"/>
</dbReference>
<name>H2KUC8_CLOSI</name>
<dbReference type="AlphaFoldDB" id="H2KUC8"/>
<dbReference type="PANTHER" id="PTHR10876:SF0">
    <property type="entry name" value="ZINC FINGER PROTEIN ZPR1"/>
    <property type="match status" value="1"/>
</dbReference>
<gene>
    <name evidence="7" type="ORF">CLF_108577</name>
</gene>
<dbReference type="Pfam" id="PF03367">
    <property type="entry name" value="Zn_ribbon_ZPR1"/>
    <property type="match status" value="2"/>
</dbReference>
<dbReference type="Gene3D" id="2.60.120.1040">
    <property type="entry name" value="ZPR1, A/B domain"/>
    <property type="match status" value="2"/>
</dbReference>
<sequence>MEKTFDSGNSSALFDLVRSTDQEKAGVSDTICEKTEQKFTPSFVVLNDRLNTLKNSPAGLLQHNRWKIPAGRHQSTIHSRNPVKYRAPGEQSNIHIAEDSKRKQNTSRMKLLDVISNYCSHSSAWSQKKNSPTRNTAALLQQASLGYMSHTPPFPSKYQDSRSAVAPFGAQLPCHEGWDTARTFRNEMAATYDTRGLQNPTECTRDFRNLTVRSEKHGTSLTVFHSLMLANPIHDLKADEQPEITELESLCLNCHENGTTRLLLTRIAYFREVVISSFSCPHCGFENRTIDPASRIQDKGQLITLKVQTTVDLNRRVVRPSGSTVSIPELDASFPISEGDLSTIEGVLSKIAENIEHWQPERKKAQPEIADKLDAFVGQLRGLLLVERPFTFVLDDPSGNGCIENFLAPESDPQLEICSYTRTKEQDTALGFRSDDADDDAKPQDDSKVLESVNGRLGVDEVVTFKTNCPDCNAQSDTNMKLVDIPHFKQIVLMATVCPACGRKDSEVKSGGGISALGRRYRLRLTHPSDLSRDVLVSETAGVRIPELGLESMGGTLGGRFTTLEGLLLAIRDQLIGANPFVLGDSASVDEKGGKLSTIIDGLKKIANGEHLGITFEMRDPAGNSYLQNLYAPDPDPELTVEDYERSPAENEDLGLADMNTTDYETLPGDGAFTPNTQAIRMKNDNMNVTDIGVTADATDEAWWMRITVPPLIILQRITVDSCDRRGWGVVRIDRLNQLRNRPKIKQVHPGQYNKCEYISQRNGSDIKVVASWFKVSWESQRRQLRELLENPACCSSAFKNRPMAKSLMAVFYQTIRCPLAQAVFNTLQLVLVHSQSHQISRLLLQSECLRYIVGWTADAQIRLTSSDVVFRYGH</sequence>
<keyword evidence="8" id="KW-1185">Reference proteome</keyword>
<evidence type="ECO:0000313" key="8">
    <source>
        <dbReference type="Proteomes" id="UP000008909"/>
    </source>
</evidence>